<organism evidence="6 7">
    <name type="scientific">Lederbergia citri</name>
    <dbReference type="NCBI Taxonomy" id="2833580"/>
    <lineage>
        <taxon>Bacteria</taxon>
        <taxon>Bacillati</taxon>
        <taxon>Bacillota</taxon>
        <taxon>Bacilli</taxon>
        <taxon>Bacillales</taxon>
        <taxon>Bacillaceae</taxon>
        <taxon>Lederbergia</taxon>
    </lineage>
</organism>
<dbReference type="CDD" id="cd13585">
    <property type="entry name" value="PBP2_TMBP_like"/>
    <property type="match status" value="1"/>
</dbReference>
<keyword evidence="7" id="KW-1185">Reference proteome</keyword>
<dbReference type="Proteomes" id="UP000681414">
    <property type="component" value="Unassembled WGS sequence"/>
</dbReference>
<dbReference type="PANTHER" id="PTHR43649">
    <property type="entry name" value="ARABINOSE-BINDING PROTEIN-RELATED"/>
    <property type="match status" value="1"/>
</dbReference>
<dbReference type="AlphaFoldDB" id="A0A942TJ62"/>
<keyword evidence="4" id="KW-0564">Palmitate</keyword>
<keyword evidence="3" id="KW-0472">Membrane</keyword>
<keyword evidence="1" id="KW-1003">Cell membrane</keyword>
<reference evidence="6 7" key="1">
    <citation type="submission" date="2021-05" db="EMBL/GenBank/DDBJ databases">
        <title>Novel Bacillus species.</title>
        <authorList>
            <person name="Liu G."/>
        </authorList>
    </citation>
    <scope>NUCLEOTIDE SEQUENCE [LARGE SCALE GENOMIC DNA]</scope>
    <source>
        <strain evidence="7">FJAT-49780</strain>
    </source>
</reference>
<gene>
    <name evidence="6" type="ORF">KHA97_22135</name>
</gene>
<name>A0A942TJ62_9BACI</name>
<dbReference type="PROSITE" id="PS51257">
    <property type="entry name" value="PROKAR_LIPOPROTEIN"/>
    <property type="match status" value="1"/>
</dbReference>
<evidence type="ECO:0000313" key="7">
    <source>
        <dbReference type="Proteomes" id="UP000681414"/>
    </source>
</evidence>
<comment type="caution">
    <text evidence="6">The sequence shown here is derived from an EMBL/GenBank/DDBJ whole genome shotgun (WGS) entry which is preliminary data.</text>
</comment>
<accession>A0A942TJ62</accession>
<evidence type="ECO:0000256" key="1">
    <source>
        <dbReference type="ARBA" id="ARBA00022475"/>
    </source>
</evidence>
<evidence type="ECO:0000313" key="6">
    <source>
        <dbReference type="EMBL" id="MBS4197746.1"/>
    </source>
</evidence>
<dbReference type="SUPFAM" id="SSF53850">
    <property type="entry name" value="Periplasmic binding protein-like II"/>
    <property type="match status" value="1"/>
</dbReference>
<evidence type="ECO:0000256" key="5">
    <source>
        <dbReference type="ARBA" id="ARBA00023288"/>
    </source>
</evidence>
<sequence>MKMKKKYLIWFVFILSLVLLTACSSEKEKANSDGGKKEITVWTWPNNDQTFEEITVPLFEEEFPDIKVKVQAFPQGDYHKKLASALVANEGPDVAMVEIGNVINFKDMGMFENLNDAPYNASEYKDGYLDYFWDYASTKDGYVFALPKNSGPAAMFYNKRVFKDAGLPTDPDGVHDLLKTWDDYIDLAEKLSISGKQWMLATPHKIVDAIVQQSGTSYFNGEGELLIDNEHFLYSYKLIEQLYAKDAIAPFEEWSPEWNASIQNGTVATYLYGNWFGKYLKNNAEGSDGEWGVTYAPSYNGKSAYDNGGDFIGIVKTSKKKESAWEFVKFVTQNHKNLEEMYKKDDLYPTYLEVLDEDWMNNEDSFFGGQITNEIFKNVAEDMAAPFVTTNDPIASDGIKSLITNFTIGEMKMEEALDQAIKEIEARKK</sequence>
<dbReference type="EMBL" id="JAGYPG010000005">
    <property type="protein sequence ID" value="MBS4197746.1"/>
    <property type="molecule type" value="Genomic_DNA"/>
</dbReference>
<evidence type="ECO:0000256" key="2">
    <source>
        <dbReference type="ARBA" id="ARBA00022729"/>
    </source>
</evidence>
<protein>
    <submittedName>
        <fullName evidence="6">Sugar ABC transporter substrate-binding protein</fullName>
    </submittedName>
</protein>
<dbReference type="InterPro" id="IPR006059">
    <property type="entry name" value="SBP"/>
</dbReference>
<evidence type="ECO:0000256" key="3">
    <source>
        <dbReference type="ARBA" id="ARBA00023136"/>
    </source>
</evidence>
<proteinExistence type="predicted"/>
<dbReference type="Gene3D" id="3.40.190.10">
    <property type="entry name" value="Periplasmic binding protein-like II"/>
    <property type="match status" value="1"/>
</dbReference>
<dbReference type="Pfam" id="PF01547">
    <property type="entry name" value="SBP_bac_1"/>
    <property type="match status" value="1"/>
</dbReference>
<keyword evidence="2" id="KW-0732">Signal</keyword>
<dbReference type="PANTHER" id="PTHR43649:SF33">
    <property type="entry name" value="POLYGALACTURONAN_RHAMNOGALACTURONAN-BINDING PROTEIN YTCQ"/>
    <property type="match status" value="1"/>
</dbReference>
<keyword evidence="5" id="KW-0449">Lipoprotein</keyword>
<dbReference type="InterPro" id="IPR050490">
    <property type="entry name" value="Bact_solute-bd_prot1"/>
</dbReference>
<evidence type="ECO:0000256" key="4">
    <source>
        <dbReference type="ARBA" id="ARBA00023139"/>
    </source>
</evidence>